<evidence type="ECO:0000256" key="6">
    <source>
        <dbReference type="ARBA" id="ARBA00038095"/>
    </source>
</evidence>
<dbReference type="AlphaFoldDB" id="A0A1H2TGV3"/>
<proteinExistence type="inferred from homology"/>
<evidence type="ECO:0000256" key="7">
    <source>
        <dbReference type="ARBA" id="ARBA00039058"/>
    </source>
</evidence>
<evidence type="ECO:0000256" key="8">
    <source>
        <dbReference type="ARBA" id="ARBA00039866"/>
    </source>
</evidence>
<evidence type="ECO:0000256" key="2">
    <source>
        <dbReference type="ARBA" id="ARBA00022516"/>
    </source>
</evidence>
<sequence>MIIAKAAEFEVRLARTQADLHAAQRLRYDVFVTELGAGGPLVDHENRREVDQYDDFVDHLLLIDRKTQQTVGVYRLIRRDMADRAGGFYSENEYDLTALKSSGREILELGRSCLHPSYRGGIAMHQLWAGLASYVAEHGIEILFGVASFHGTQAEALAQPLSLLHHTYLAPPDLRVTALPKARQEMNLIPADILNRRQAMVQMPSLIKAYLRLGGCVGEGAFIDHDFNTTDVLLMLDTARLSERQAKIYSGQQG</sequence>
<evidence type="ECO:0000256" key="9">
    <source>
        <dbReference type="ARBA" id="ARBA00045724"/>
    </source>
</evidence>
<accession>A0A1H2TGV3</accession>
<evidence type="ECO:0000256" key="1">
    <source>
        <dbReference type="ARBA" id="ARBA00005189"/>
    </source>
</evidence>
<keyword evidence="2" id="KW-0444">Lipid biosynthesis</keyword>
<dbReference type="Pfam" id="PF13444">
    <property type="entry name" value="Acetyltransf_5"/>
    <property type="match status" value="1"/>
</dbReference>
<dbReference type="InterPro" id="IPR052351">
    <property type="entry name" value="Ornithine_N-alpha-AT"/>
</dbReference>
<organism evidence="11 12">
    <name type="scientific">Sulfitobacter pontiacus</name>
    <dbReference type="NCBI Taxonomy" id="60137"/>
    <lineage>
        <taxon>Bacteria</taxon>
        <taxon>Pseudomonadati</taxon>
        <taxon>Pseudomonadota</taxon>
        <taxon>Alphaproteobacteria</taxon>
        <taxon>Rhodobacterales</taxon>
        <taxon>Roseobacteraceae</taxon>
        <taxon>Sulfitobacter</taxon>
    </lineage>
</organism>
<keyword evidence="4" id="KW-0443">Lipid metabolism</keyword>
<comment type="similarity">
    <text evidence="6">Belongs to the acetyltransferase family. OlsB subfamily.</text>
</comment>
<dbReference type="GO" id="GO:0006629">
    <property type="term" value="P:lipid metabolic process"/>
    <property type="evidence" value="ECO:0007669"/>
    <property type="project" value="UniProtKB-KW"/>
</dbReference>
<dbReference type="GO" id="GO:0043810">
    <property type="term" value="F:ornithine-acyl [acyl carrier protein] N-acyltransferase activity"/>
    <property type="evidence" value="ECO:0007669"/>
    <property type="project" value="UniProtKB-EC"/>
</dbReference>
<dbReference type="PANTHER" id="PTHR37323:SF1">
    <property type="entry name" value="L-ORNITHINE N(ALPHA)-ACYLTRANSFERASE"/>
    <property type="match status" value="1"/>
</dbReference>
<gene>
    <name evidence="11" type="ORF">SAMN04488041_102162</name>
</gene>
<evidence type="ECO:0000256" key="10">
    <source>
        <dbReference type="ARBA" id="ARBA00047785"/>
    </source>
</evidence>
<comment type="catalytic activity">
    <reaction evidence="10">
        <text>a (3R)-hydroxyacyl-[ACP] + L-ornithine = a lyso-ornithine lipid + holo-[ACP] + H(+)</text>
        <dbReference type="Rhea" id="RHEA:20633"/>
        <dbReference type="Rhea" id="RHEA-COMP:9685"/>
        <dbReference type="Rhea" id="RHEA-COMP:9945"/>
        <dbReference type="ChEBI" id="CHEBI:15378"/>
        <dbReference type="ChEBI" id="CHEBI:46911"/>
        <dbReference type="ChEBI" id="CHEBI:64479"/>
        <dbReference type="ChEBI" id="CHEBI:78827"/>
        <dbReference type="ChEBI" id="CHEBI:138482"/>
        <dbReference type="EC" id="2.3.2.30"/>
    </reaction>
    <physiologicalReaction direction="left-to-right" evidence="10">
        <dbReference type="Rhea" id="RHEA:20634"/>
    </physiologicalReaction>
</comment>
<dbReference type="GeneID" id="94022117"/>
<keyword evidence="3 11" id="KW-0808">Transferase</keyword>
<dbReference type="STRING" id="60137.SAMN04488041_102162"/>
<dbReference type="InterPro" id="IPR016181">
    <property type="entry name" value="Acyl_CoA_acyltransferase"/>
</dbReference>
<dbReference type="EMBL" id="FNNB01000002">
    <property type="protein sequence ID" value="SDW42997.1"/>
    <property type="molecule type" value="Genomic_DNA"/>
</dbReference>
<reference evidence="12" key="1">
    <citation type="submission" date="2016-10" db="EMBL/GenBank/DDBJ databases">
        <authorList>
            <person name="Varghese N."/>
            <person name="Submissions S."/>
        </authorList>
    </citation>
    <scope>NUCLEOTIDE SEQUENCE [LARGE SCALE GENOMIC DNA]</scope>
    <source>
        <strain evidence="12">DSM 10014</strain>
    </source>
</reference>
<dbReference type="Gene3D" id="3.40.630.30">
    <property type="match status" value="1"/>
</dbReference>
<dbReference type="RefSeq" id="WP_074634896.1">
    <property type="nucleotide sequence ID" value="NZ_CP160849.1"/>
</dbReference>
<name>A0A1H2TGV3_9RHOB</name>
<evidence type="ECO:0000256" key="3">
    <source>
        <dbReference type="ARBA" id="ARBA00022679"/>
    </source>
</evidence>
<dbReference type="PANTHER" id="PTHR37323">
    <property type="entry name" value="GCN5-RELATED N-ACETYLTRANSFERASE"/>
    <property type="match status" value="1"/>
</dbReference>
<protein>
    <recommendedName>
        <fullName evidence="8">L-ornithine N(alpha)-acyltransferase</fullName>
        <ecNumber evidence="7">2.3.2.30</ecNumber>
    </recommendedName>
</protein>
<evidence type="ECO:0000313" key="11">
    <source>
        <dbReference type="EMBL" id="SDW42997.1"/>
    </source>
</evidence>
<evidence type="ECO:0000313" key="12">
    <source>
        <dbReference type="Proteomes" id="UP000183076"/>
    </source>
</evidence>
<keyword evidence="5 11" id="KW-0012">Acyltransferase</keyword>
<comment type="function">
    <text evidence="9">Catalyzes the first step in the biosynthesis of ornithine lipids, which are phosphorus-free membrane lipids. Catalyzes the 3-hydroxyacyl-acyl carrier protein-dependent acylation of ornithine to form lyso-ornithine lipid (LOL).</text>
</comment>
<dbReference type="EC" id="2.3.2.30" evidence="7"/>
<evidence type="ECO:0000256" key="4">
    <source>
        <dbReference type="ARBA" id="ARBA00023098"/>
    </source>
</evidence>
<dbReference type="Proteomes" id="UP000183076">
    <property type="component" value="Unassembled WGS sequence"/>
</dbReference>
<evidence type="ECO:0000256" key="5">
    <source>
        <dbReference type="ARBA" id="ARBA00023315"/>
    </source>
</evidence>
<dbReference type="SUPFAM" id="SSF55729">
    <property type="entry name" value="Acyl-CoA N-acyltransferases (Nat)"/>
    <property type="match status" value="1"/>
</dbReference>
<comment type="pathway">
    <text evidence="1">Lipid metabolism.</text>
</comment>